<proteinExistence type="predicted"/>
<dbReference type="EMBL" id="GGEC01071305">
    <property type="protein sequence ID" value="MBX51789.1"/>
    <property type="molecule type" value="Transcribed_RNA"/>
</dbReference>
<organism evidence="1">
    <name type="scientific">Rhizophora mucronata</name>
    <name type="common">Asiatic mangrove</name>
    <dbReference type="NCBI Taxonomy" id="61149"/>
    <lineage>
        <taxon>Eukaryota</taxon>
        <taxon>Viridiplantae</taxon>
        <taxon>Streptophyta</taxon>
        <taxon>Embryophyta</taxon>
        <taxon>Tracheophyta</taxon>
        <taxon>Spermatophyta</taxon>
        <taxon>Magnoliopsida</taxon>
        <taxon>eudicotyledons</taxon>
        <taxon>Gunneridae</taxon>
        <taxon>Pentapetalae</taxon>
        <taxon>rosids</taxon>
        <taxon>fabids</taxon>
        <taxon>Malpighiales</taxon>
        <taxon>Rhizophoraceae</taxon>
        <taxon>Rhizophora</taxon>
    </lineage>
</organism>
<dbReference type="AlphaFoldDB" id="A0A2P2PAS7"/>
<sequence>MLFTPTGKITITKLAITFASITFYMALQSRQFPCCSNSFFLK</sequence>
<name>A0A2P2PAS7_RHIMU</name>
<reference evidence="1" key="1">
    <citation type="submission" date="2018-02" db="EMBL/GenBank/DDBJ databases">
        <title>Rhizophora mucronata_Transcriptome.</title>
        <authorList>
            <person name="Meera S.P."/>
            <person name="Sreeshan A."/>
            <person name="Augustine A."/>
        </authorList>
    </citation>
    <scope>NUCLEOTIDE SEQUENCE</scope>
    <source>
        <tissue evidence="1">Leaf</tissue>
    </source>
</reference>
<evidence type="ECO:0000313" key="1">
    <source>
        <dbReference type="EMBL" id="MBX51789.1"/>
    </source>
</evidence>
<protein>
    <submittedName>
        <fullName evidence="1">Uncharacterized protein</fullName>
    </submittedName>
</protein>
<accession>A0A2P2PAS7</accession>